<protein>
    <submittedName>
        <fullName evidence="1">Uncharacterized protein</fullName>
    </submittedName>
</protein>
<dbReference type="AlphaFoldDB" id="A0A7X2TRB4"/>
<evidence type="ECO:0000313" key="2">
    <source>
        <dbReference type="Proteomes" id="UP000460549"/>
    </source>
</evidence>
<comment type="caution">
    <text evidence="1">The sequence shown here is derived from an EMBL/GenBank/DDBJ whole genome shotgun (WGS) entry which is preliminary data.</text>
</comment>
<sequence length="101" mass="11232">MSLNKEVEFSVGDITVTAPAIDLMNIRSSQGELISESSVMPFPYSEIIKSDDYAAVQLHPYGFILSDLARDDEMSGEKPIRNAGRIVIELPSNPDVKIYFH</sequence>
<dbReference type="Proteomes" id="UP000460549">
    <property type="component" value="Unassembled WGS sequence"/>
</dbReference>
<proteinExistence type="predicted"/>
<organism evidence="1 2">
    <name type="scientific">Bullifex porci</name>
    <dbReference type="NCBI Taxonomy" id="2606638"/>
    <lineage>
        <taxon>Bacteria</taxon>
        <taxon>Pseudomonadati</taxon>
        <taxon>Spirochaetota</taxon>
        <taxon>Spirochaetia</taxon>
        <taxon>Spirochaetales</taxon>
        <taxon>Spirochaetaceae</taxon>
        <taxon>Bullifex</taxon>
    </lineage>
</organism>
<name>A0A7X2TRB4_9SPIO</name>
<dbReference type="RefSeq" id="WP_154427012.1">
    <property type="nucleotide sequence ID" value="NZ_VUNN01000041.1"/>
</dbReference>
<dbReference type="EMBL" id="VUNN01000041">
    <property type="protein sequence ID" value="MSU07341.1"/>
    <property type="molecule type" value="Genomic_DNA"/>
</dbReference>
<gene>
    <name evidence="1" type="ORF">FYJ80_11340</name>
</gene>
<evidence type="ECO:0000313" key="1">
    <source>
        <dbReference type="EMBL" id="MSU07341.1"/>
    </source>
</evidence>
<keyword evidence="2" id="KW-1185">Reference proteome</keyword>
<reference evidence="1 2" key="1">
    <citation type="submission" date="2019-08" db="EMBL/GenBank/DDBJ databases">
        <title>In-depth cultivation of the pig gut microbiome towards novel bacterial diversity and tailored functional studies.</title>
        <authorList>
            <person name="Wylensek D."/>
            <person name="Hitch T.C.A."/>
            <person name="Clavel T."/>
        </authorList>
    </citation>
    <scope>NUCLEOTIDE SEQUENCE [LARGE SCALE GENOMIC DNA]</scope>
    <source>
        <strain evidence="1 2">NM-380-WT-3C1</strain>
    </source>
</reference>
<accession>A0A7X2TRB4</accession>